<feature type="region of interest" description="Disordered" evidence="1">
    <location>
        <begin position="71"/>
        <end position="119"/>
    </location>
</feature>
<keyword evidence="4" id="KW-1185">Reference proteome</keyword>
<dbReference type="Gene3D" id="1.10.510.10">
    <property type="entry name" value="Transferase(Phosphotransferase) domain 1"/>
    <property type="match status" value="1"/>
</dbReference>
<dbReference type="EMBL" id="JARVKF010000022">
    <property type="protein sequence ID" value="KAK9425254.1"/>
    <property type="molecule type" value="Genomic_DNA"/>
</dbReference>
<feature type="domain" description="Protein kinase" evidence="2">
    <location>
        <begin position="233"/>
        <end position="455"/>
    </location>
</feature>
<feature type="region of interest" description="Disordered" evidence="1">
    <location>
        <begin position="408"/>
        <end position="455"/>
    </location>
</feature>
<evidence type="ECO:0000313" key="4">
    <source>
        <dbReference type="Proteomes" id="UP001408356"/>
    </source>
</evidence>
<dbReference type="SUPFAM" id="SSF56112">
    <property type="entry name" value="Protein kinase-like (PK-like)"/>
    <property type="match status" value="1"/>
</dbReference>
<dbReference type="PROSITE" id="PS50011">
    <property type="entry name" value="PROTEIN_KINASE_DOM"/>
    <property type="match status" value="1"/>
</dbReference>
<evidence type="ECO:0000256" key="1">
    <source>
        <dbReference type="SAM" id="MobiDB-lite"/>
    </source>
</evidence>
<name>A0ABR2VEB6_9PEZI</name>
<protein>
    <recommendedName>
        <fullName evidence="2">Protein kinase domain-containing protein</fullName>
    </recommendedName>
</protein>
<dbReference type="Proteomes" id="UP001408356">
    <property type="component" value="Unassembled WGS sequence"/>
</dbReference>
<evidence type="ECO:0000313" key="3">
    <source>
        <dbReference type="EMBL" id="KAK9425254.1"/>
    </source>
</evidence>
<dbReference type="InterPro" id="IPR011009">
    <property type="entry name" value="Kinase-like_dom_sf"/>
</dbReference>
<sequence>MTGTRSKTRSEGEVHVLDFFFNDENYCGLTALIQDFRFQIITNPENLGSITDDGGIAAQYESLMSAIKAQAEEDKDAENPDSAYRPRTILKANNGEDEVKQSKRSRSQESDSGLDVSDDLARDITAKPKVWTTTEVAQDPKKELHNWILQAFSEVFESLPSTTDTSDLQSLEEWYSGPTYFYDLCSDNGKLQCKQLESQDDLEKRIQNLKPGISIPKYIKNMDIPWHKASDILVLSASEKQGPYRPCQVQAGEEIYFFKAVDNNQPQPTRREIKLMKEIEKKGLHKKMRVPIVAGLVGYEDSKSEIMGFLQTNIEDPTPLTTMLDSDIIEEKREKWARETQRMVKLLHDNDIIWGDAKADNFMVDRYGDLWIIDFGGSYTDGWVDPELMETEEGDDMGVEKIVNALEDPEANTYDPAEVEAREEELVANKRSQRSVQDERDDDDKSPTAKRRKLS</sequence>
<accession>A0ABR2VEB6</accession>
<gene>
    <name evidence="3" type="ORF">SUNI508_13184</name>
</gene>
<reference evidence="3 4" key="1">
    <citation type="journal article" date="2024" name="J. Plant Pathol.">
        <title>Sequence and assembly of the genome of Seiridium unicorne, isolate CBS 538.82, causal agent of cypress canker disease.</title>
        <authorList>
            <person name="Scali E."/>
            <person name="Rocca G.D."/>
            <person name="Danti R."/>
            <person name="Garbelotto M."/>
            <person name="Barberini S."/>
            <person name="Baroncelli R."/>
            <person name="Emiliani G."/>
        </authorList>
    </citation>
    <scope>NUCLEOTIDE SEQUENCE [LARGE SCALE GENOMIC DNA]</scope>
    <source>
        <strain evidence="3 4">BM-138-508</strain>
    </source>
</reference>
<evidence type="ECO:0000259" key="2">
    <source>
        <dbReference type="PROSITE" id="PS50011"/>
    </source>
</evidence>
<comment type="caution">
    <text evidence="3">The sequence shown here is derived from an EMBL/GenBank/DDBJ whole genome shotgun (WGS) entry which is preliminary data.</text>
</comment>
<feature type="compositionally biased region" description="Basic and acidic residues" evidence="1">
    <location>
        <begin position="97"/>
        <end position="109"/>
    </location>
</feature>
<organism evidence="3 4">
    <name type="scientific">Seiridium unicorne</name>
    <dbReference type="NCBI Taxonomy" id="138068"/>
    <lineage>
        <taxon>Eukaryota</taxon>
        <taxon>Fungi</taxon>
        <taxon>Dikarya</taxon>
        <taxon>Ascomycota</taxon>
        <taxon>Pezizomycotina</taxon>
        <taxon>Sordariomycetes</taxon>
        <taxon>Xylariomycetidae</taxon>
        <taxon>Amphisphaeriales</taxon>
        <taxon>Sporocadaceae</taxon>
        <taxon>Seiridium</taxon>
    </lineage>
</organism>
<dbReference type="InterPro" id="IPR000719">
    <property type="entry name" value="Prot_kinase_dom"/>
</dbReference>
<proteinExistence type="predicted"/>
<dbReference type="Pfam" id="PF00069">
    <property type="entry name" value="Pkinase"/>
    <property type="match status" value="1"/>
</dbReference>